<organism evidence="2 3">
    <name type="scientific">Schistosoma japonicum</name>
    <name type="common">Blood fluke</name>
    <dbReference type="NCBI Taxonomy" id="6182"/>
    <lineage>
        <taxon>Eukaryota</taxon>
        <taxon>Metazoa</taxon>
        <taxon>Spiralia</taxon>
        <taxon>Lophotrochozoa</taxon>
        <taxon>Platyhelminthes</taxon>
        <taxon>Trematoda</taxon>
        <taxon>Digenea</taxon>
        <taxon>Strigeidida</taxon>
        <taxon>Schistosomatoidea</taxon>
        <taxon>Schistosomatidae</taxon>
        <taxon>Schistosoma</taxon>
    </lineage>
</organism>
<keyword evidence="3" id="KW-1185">Reference proteome</keyword>
<name>A0A4Z2CKR0_SCHJA</name>
<evidence type="ECO:0000313" key="2">
    <source>
        <dbReference type="EMBL" id="TNN04808.1"/>
    </source>
</evidence>
<feature type="region of interest" description="Disordered" evidence="1">
    <location>
        <begin position="1"/>
        <end position="60"/>
    </location>
</feature>
<comment type="caution">
    <text evidence="2">The sequence shown here is derived from an EMBL/GenBank/DDBJ whole genome shotgun (WGS) entry which is preliminary data.</text>
</comment>
<evidence type="ECO:0000256" key="1">
    <source>
        <dbReference type="SAM" id="MobiDB-lite"/>
    </source>
</evidence>
<gene>
    <name evidence="2" type="ORF">EWB00_010819</name>
</gene>
<reference evidence="2 3" key="1">
    <citation type="submission" date="2019-03" db="EMBL/GenBank/DDBJ databases">
        <title>An improved genome assembly of the fluke Schistosoma japonicum.</title>
        <authorList>
            <person name="Hu W."/>
            <person name="Luo F."/>
            <person name="Yin M."/>
            <person name="Mo X."/>
            <person name="Sun C."/>
            <person name="Wu Q."/>
            <person name="Zhu B."/>
            <person name="Xiang M."/>
            <person name="Wang J."/>
            <person name="Wang Y."/>
            <person name="Zhang T."/>
            <person name="Xu B."/>
            <person name="Zheng H."/>
            <person name="Feng Z."/>
        </authorList>
    </citation>
    <scope>NUCLEOTIDE SEQUENCE [LARGE SCALE GENOMIC DNA]</scope>
    <source>
        <strain evidence="2">HuSjv2</strain>
        <tissue evidence="2">Worms</tissue>
    </source>
</reference>
<dbReference type="EMBL" id="SKCS01000865">
    <property type="protein sequence ID" value="TNN04808.1"/>
    <property type="molecule type" value="Genomic_DNA"/>
</dbReference>
<evidence type="ECO:0000313" key="3">
    <source>
        <dbReference type="Proteomes" id="UP000311919"/>
    </source>
</evidence>
<accession>A0A4Z2CKR0</accession>
<sequence>MSKNTLASGDPSPSNPAVYNTTSDGTHGYPVSSGIRGVLSATGSLGGTGKSPSAHHSADSFSENLNTSAFLSFFSDVPLQNLGRRRHKTADSSTTACRYHGIRRGTSSSKNTLASGNLQNGKVKSARWNSLRGVNFIKIADGHF</sequence>
<feature type="compositionally biased region" description="Polar residues" evidence="1">
    <location>
        <begin position="1"/>
        <end position="25"/>
    </location>
</feature>
<protein>
    <submittedName>
        <fullName evidence="2">Tyrosine kinase</fullName>
    </submittedName>
</protein>
<proteinExistence type="predicted"/>
<dbReference type="GO" id="GO:0016301">
    <property type="term" value="F:kinase activity"/>
    <property type="evidence" value="ECO:0007669"/>
    <property type="project" value="UniProtKB-KW"/>
</dbReference>
<keyword evidence="2" id="KW-0808">Transferase</keyword>
<keyword evidence="2" id="KW-0418">Kinase</keyword>
<dbReference type="Proteomes" id="UP000311919">
    <property type="component" value="Unassembled WGS sequence"/>
</dbReference>
<dbReference type="AlphaFoldDB" id="A0A4Z2CKR0"/>